<dbReference type="AlphaFoldDB" id="A0A2V1E4H4"/>
<feature type="region of interest" description="Disordered" evidence="1">
    <location>
        <begin position="377"/>
        <end position="429"/>
    </location>
</feature>
<accession>A0A2V1E4H4</accession>
<feature type="compositionally biased region" description="Low complexity" evidence="1">
    <location>
        <begin position="157"/>
        <end position="169"/>
    </location>
</feature>
<feature type="region of interest" description="Disordered" evidence="1">
    <location>
        <begin position="25"/>
        <end position="289"/>
    </location>
</feature>
<dbReference type="OrthoDB" id="2162994at2759"/>
<sequence length="429" mass="46952">METIDARQSSGFGLPSIAAFESAKREDLDRKPLYPFPNANLSSAPPNPASIVPLSPPQSRRTSGDDEKPLQRDAPRQSLPSIHELAFSAPSATSKPFFPPPTTSPVDQRPRNFTSDAHGSQSFGNSLSHPRSPFTNTTAPPAPPPPSQQHQPDSVTRPSFSESRPSFPEARPSFSTPHHSSKLPTLHPLQTQSPPPNPARSNPPYSSYPAQAPPNHESPTPHSAGPINQGYSYSQYPPNYPLSAPAPGPPNSAYPPSATFSAPPRTYPNPNSWPESRAEEKKLNRSSLAPYGESVKRHLESFDLEASLNEMSDGSARISAFSNMYRQRAHETQRMGMTPHSMPRVEEVDDMLRNSEKILVSLQRMRDVVFSHHQASLVEAPQDHRQRPANGYDYETQSNYSEEPKGAGGFAGPDGKKRRGVSTSAIRHA</sequence>
<evidence type="ECO:0000256" key="1">
    <source>
        <dbReference type="SAM" id="MobiDB-lite"/>
    </source>
</evidence>
<feature type="compositionally biased region" description="Polar residues" evidence="1">
    <location>
        <begin position="111"/>
        <end position="138"/>
    </location>
</feature>
<dbReference type="STRING" id="97972.A0A2V1E4H4"/>
<evidence type="ECO:0008006" key="4">
    <source>
        <dbReference type="Google" id="ProtNLM"/>
    </source>
</evidence>
<feature type="compositionally biased region" description="Pro residues" evidence="1">
    <location>
        <begin position="238"/>
        <end position="253"/>
    </location>
</feature>
<dbReference type="EMBL" id="KZ805315">
    <property type="protein sequence ID" value="PVI05236.1"/>
    <property type="molecule type" value="Genomic_DNA"/>
</dbReference>
<gene>
    <name evidence="2" type="ORF">DM02DRAFT_110823</name>
</gene>
<evidence type="ECO:0000313" key="3">
    <source>
        <dbReference type="Proteomes" id="UP000244855"/>
    </source>
</evidence>
<organism evidence="2 3">
    <name type="scientific">Periconia macrospinosa</name>
    <dbReference type="NCBI Taxonomy" id="97972"/>
    <lineage>
        <taxon>Eukaryota</taxon>
        <taxon>Fungi</taxon>
        <taxon>Dikarya</taxon>
        <taxon>Ascomycota</taxon>
        <taxon>Pezizomycotina</taxon>
        <taxon>Dothideomycetes</taxon>
        <taxon>Pleosporomycetidae</taxon>
        <taxon>Pleosporales</taxon>
        <taxon>Massarineae</taxon>
        <taxon>Periconiaceae</taxon>
        <taxon>Periconia</taxon>
    </lineage>
</organism>
<keyword evidence="3" id="KW-1185">Reference proteome</keyword>
<name>A0A2V1E4H4_9PLEO</name>
<feature type="compositionally biased region" description="Low complexity" evidence="1">
    <location>
        <begin position="199"/>
        <end position="215"/>
    </location>
</feature>
<evidence type="ECO:0000313" key="2">
    <source>
        <dbReference type="EMBL" id="PVI05236.1"/>
    </source>
</evidence>
<reference evidence="2 3" key="1">
    <citation type="journal article" date="2018" name="Sci. Rep.">
        <title>Comparative genomics provides insights into the lifestyle and reveals functional heterogeneity of dark septate endophytic fungi.</title>
        <authorList>
            <person name="Knapp D.G."/>
            <person name="Nemeth J.B."/>
            <person name="Barry K."/>
            <person name="Hainaut M."/>
            <person name="Henrissat B."/>
            <person name="Johnson J."/>
            <person name="Kuo A."/>
            <person name="Lim J.H.P."/>
            <person name="Lipzen A."/>
            <person name="Nolan M."/>
            <person name="Ohm R.A."/>
            <person name="Tamas L."/>
            <person name="Grigoriev I.V."/>
            <person name="Spatafora J.W."/>
            <person name="Nagy L.G."/>
            <person name="Kovacs G.M."/>
        </authorList>
    </citation>
    <scope>NUCLEOTIDE SEQUENCE [LARGE SCALE GENOMIC DNA]</scope>
    <source>
        <strain evidence="2 3">DSE2036</strain>
    </source>
</reference>
<feature type="compositionally biased region" description="Low complexity" evidence="1">
    <location>
        <begin position="86"/>
        <end position="96"/>
    </location>
</feature>
<protein>
    <recommendedName>
        <fullName evidence="4">GATA-type domain-containing protein</fullName>
    </recommendedName>
</protein>
<feature type="compositionally biased region" description="Basic and acidic residues" evidence="1">
    <location>
        <begin position="62"/>
        <end position="75"/>
    </location>
</feature>
<dbReference type="Proteomes" id="UP000244855">
    <property type="component" value="Unassembled WGS sequence"/>
</dbReference>
<proteinExistence type="predicted"/>